<name>W0VCF8_9BURK</name>
<dbReference type="HOGENOM" id="CLU_3044244_0_0_4"/>
<evidence type="ECO:0000313" key="2">
    <source>
        <dbReference type="Proteomes" id="UP000027604"/>
    </source>
</evidence>
<reference evidence="1 2" key="1">
    <citation type="journal article" date="2015" name="Genome Announc.">
        <title>Genome Sequence of Mushroom Soft-Rot Pathogen Janthinobacterium agaricidamnosum.</title>
        <authorList>
            <person name="Graupner K."/>
            <person name="Lackner G."/>
            <person name="Hertweck C."/>
        </authorList>
    </citation>
    <scope>NUCLEOTIDE SEQUENCE [LARGE SCALE GENOMIC DNA]</scope>
    <source>
        <strain evidence="2">NBRC 102515 / DSM 9628</strain>
    </source>
</reference>
<protein>
    <submittedName>
        <fullName evidence="1">Uncharacterized protein</fullName>
    </submittedName>
</protein>
<keyword evidence="2" id="KW-1185">Reference proteome</keyword>
<gene>
    <name evidence="1" type="ORF">GJA_4441</name>
</gene>
<accession>W0VCF8</accession>
<dbReference type="RefSeq" id="WP_156484104.1">
    <property type="nucleotide sequence ID" value="NZ_BCTH01000022.1"/>
</dbReference>
<dbReference type="AlphaFoldDB" id="W0VCF8"/>
<dbReference type="Proteomes" id="UP000027604">
    <property type="component" value="Chromosome I"/>
</dbReference>
<sequence>MLRQQYDCAVIVCHAGSMRLLAALNSGLPLAQAALKAAATCHKIGYGSTLILDF</sequence>
<proteinExistence type="predicted"/>
<dbReference type="EMBL" id="HG322949">
    <property type="protein sequence ID" value="CDG85048.1"/>
    <property type="molecule type" value="Genomic_DNA"/>
</dbReference>
<evidence type="ECO:0000313" key="1">
    <source>
        <dbReference type="EMBL" id="CDG85048.1"/>
    </source>
</evidence>
<dbReference type="STRING" id="1349767.GJA_4441"/>
<organism evidence="1 2">
    <name type="scientific">Janthinobacterium agaricidamnosum NBRC 102515 = DSM 9628</name>
    <dbReference type="NCBI Taxonomy" id="1349767"/>
    <lineage>
        <taxon>Bacteria</taxon>
        <taxon>Pseudomonadati</taxon>
        <taxon>Pseudomonadota</taxon>
        <taxon>Betaproteobacteria</taxon>
        <taxon>Burkholderiales</taxon>
        <taxon>Oxalobacteraceae</taxon>
        <taxon>Janthinobacterium</taxon>
    </lineage>
</organism>
<dbReference type="KEGG" id="jag:GJA_4441"/>
<dbReference type="PATRIC" id="fig|1349767.4.peg.1083"/>